<feature type="domain" description="N-acetyltransferase" evidence="1">
    <location>
        <begin position="10"/>
        <end position="154"/>
    </location>
</feature>
<reference evidence="2 3" key="1">
    <citation type="submission" date="2012-08" db="EMBL/GenBank/DDBJ databases">
        <title>Whole genome shotgun sequence of Gordonia rhizosphera NBRC 16068.</title>
        <authorList>
            <person name="Takarada H."/>
            <person name="Isaki S."/>
            <person name="Hosoyama A."/>
            <person name="Tsuchikane K."/>
            <person name="Katsumata H."/>
            <person name="Baba S."/>
            <person name="Ohji S."/>
            <person name="Yamazaki S."/>
            <person name="Fujita N."/>
        </authorList>
    </citation>
    <scope>NUCLEOTIDE SEQUENCE [LARGE SCALE GENOMIC DNA]</scope>
    <source>
        <strain evidence="2 3">NBRC 16068</strain>
    </source>
</reference>
<dbReference type="RefSeq" id="WP_006330498.1">
    <property type="nucleotide sequence ID" value="NZ_BAHC01000042.1"/>
</dbReference>
<dbReference type="GO" id="GO:0016747">
    <property type="term" value="F:acyltransferase activity, transferring groups other than amino-acyl groups"/>
    <property type="evidence" value="ECO:0007669"/>
    <property type="project" value="InterPro"/>
</dbReference>
<protein>
    <recommendedName>
        <fullName evidence="1">N-acetyltransferase domain-containing protein</fullName>
    </recommendedName>
</protein>
<dbReference type="eggNOG" id="COG2153">
    <property type="taxonomic scope" value="Bacteria"/>
</dbReference>
<dbReference type="Gene3D" id="3.40.630.30">
    <property type="match status" value="1"/>
</dbReference>
<dbReference type="STRING" id="1108045.GORHZ_042_00190"/>
<gene>
    <name evidence="2" type="ORF">GORHZ_042_00190</name>
</gene>
<organism evidence="2 3">
    <name type="scientific">Gordonia rhizosphera NBRC 16068</name>
    <dbReference type="NCBI Taxonomy" id="1108045"/>
    <lineage>
        <taxon>Bacteria</taxon>
        <taxon>Bacillati</taxon>
        <taxon>Actinomycetota</taxon>
        <taxon>Actinomycetes</taxon>
        <taxon>Mycobacteriales</taxon>
        <taxon>Gordoniaceae</taxon>
        <taxon>Gordonia</taxon>
    </lineage>
</organism>
<keyword evidence="3" id="KW-1185">Reference proteome</keyword>
<dbReference type="AlphaFoldDB" id="K6W9F5"/>
<dbReference type="PROSITE" id="PS51186">
    <property type="entry name" value="GNAT"/>
    <property type="match status" value="1"/>
</dbReference>
<evidence type="ECO:0000313" key="2">
    <source>
        <dbReference type="EMBL" id="GAB88822.1"/>
    </source>
</evidence>
<dbReference type="InterPro" id="IPR000182">
    <property type="entry name" value="GNAT_dom"/>
</dbReference>
<comment type="caution">
    <text evidence="2">The sequence shown here is derived from an EMBL/GenBank/DDBJ whole genome shotgun (WGS) entry which is preliminary data.</text>
</comment>
<dbReference type="Pfam" id="PF13673">
    <property type="entry name" value="Acetyltransf_10"/>
    <property type="match status" value="1"/>
</dbReference>
<dbReference type="EMBL" id="BAHC01000042">
    <property type="protein sequence ID" value="GAB88822.1"/>
    <property type="molecule type" value="Genomic_DNA"/>
</dbReference>
<dbReference type="SUPFAM" id="SSF55729">
    <property type="entry name" value="Acyl-CoA N-acyltransferases (Nat)"/>
    <property type="match status" value="1"/>
</dbReference>
<proteinExistence type="predicted"/>
<sequence>MTSVGQLHHSASDDLDAATLYALLRLRVDVFVVEQACPYPELDGRDLDPHTQHFWITDDDGLVIATLRLLADPPAADGSPVYRIGRVCTERGHRGQGLTARLIRAALAEAGDHACRIDAQAYLVDMYAKFGFMVEGEEYLEDGIPHVAMRRDPAGAPGAPTAAQDAVR</sequence>
<accession>K6W9F5</accession>
<dbReference type="CDD" id="cd04301">
    <property type="entry name" value="NAT_SF"/>
    <property type="match status" value="1"/>
</dbReference>
<evidence type="ECO:0000259" key="1">
    <source>
        <dbReference type="PROSITE" id="PS51186"/>
    </source>
</evidence>
<dbReference type="OrthoDB" id="9796171at2"/>
<dbReference type="InterPro" id="IPR016181">
    <property type="entry name" value="Acyl_CoA_acyltransferase"/>
</dbReference>
<dbReference type="Proteomes" id="UP000008363">
    <property type="component" value="Unassembled WGS sequence"/>
</dbReference>
<name>K6W9F5_9ACTN</name>
<evidence type="ECO:0000313" key="3">
    <source>
        <dbReference type="Proteomes" id="UP000008363"/>
    </source>
</evidence>